<dbReference type="SUPFAM" id="SSF46689">
    <property type="entry name" value="Homeodomain-like"/>
    <property type="match status" value="1"/>
</dbReference>
<comment type="caution">
    <text evidence="5">The sequence shown here is derived from an EMBL/GenBank/DDBJ whole genome shotgun (WGS) entry which is preliminary data.</text>
</comment>
<accession>A0ABU5QV02</accession>
<organism evidence="5 6">
    <name type="scientific">Arcicella aquatica</name>
    <dbReference type="NCBI Taxonomy" id="217141"/>
    <lineage>
        <taxon>Bacteria</taxon>
        <taxon>Pseudomonadati</taxon>
        <taxon>Bacteroidota</taxon>
        <taxon>Cytophagia</taxon>
        <taxon>Cytophagales</taxon>
        <taxon>Flectobacillaceae</taxon>
        <taxon>Arcicella</taxon>
    </lineage>
</organism>
<dbReference type="InterPro" id="IPR020449">
    <property type="entry name" value="Tscrpt_reg_AraC-type_HTH"/>
</dbReference>
<gene>
    <name evidence="5" type="ORF">VB264_24290</name>
</gene>
<dbReference type="PRINTS" id="PR00032">
    <property type="entry name" value="HTHARAC"/>
</dbReference>
<evidence type="ECO:0000256" key="3">
    <source>
        <dbReference type="ARBA" id="ARBA00023163"/>
    </source>
</evidence>
<dbReference type="InterPro" id="IPR037923">
    <property type="entry name" value="HTH-like"/>
</dbReference>
<dbReference type="InterPro" id="IPR009057">
    <property type="entry name" value="Homeodomain-like_sf"/>
</dbReference>
<dbReference type="SMART" id="SM00342">
    <property type="entry name" value="HTH_ARAC"/>
    <property type="match status" value="1"/>
</dbReference>
<keyword evidence="1" id="KW-0805">Transcription regulation</keyword>
<dbReference type="RefSeq" id="WP_323253904.1">
    <property type="nucleotide sequence ID" value="NZ_JAYFUL010000076.1"/>
</dbReference>
<dbReference type="PANTHER" id="PTHR43280:SF32">
    <property type="entry name" value="TRANSCRIPTIONAL REGULATORY PROTEIN"/>
    <property type="match status" value="1"/>
</dbReference>
<evidence type="ECO:0000259" key="4">
    <source>
        <dbReference type="PROSITE" id="PS01124"/>
    </source>
</evidence>
<dbReference type="InterPro" id="IPR018060">
    <property type="entry name" value="HTH_AraC"/>
</dbReference>
<reference evidence="5 6" key="1">
    <citation type="submission" date="2023-12" db="EMBL/GenBank/DDBJ databases">
        <title>Novel species of the genus Arcicella isolated from rivers.</title>
        <authorList>
            <person name="Lu H."/>
        </authorList>
    </citation>
    <scope>NUCLEOTIDE SEQUENCE [LARGE SCALE GENOMIC DNA]</scope>
    <source>
        <strain evidence="5 6">LMG 21963</strain>
    </source>
</reference>
<dbReference type="Gene3D" id="1.10.10.60">
    <property type="entry name" value="Homeodomain-like"/>
    <property type="match status" value="1"/>
</dbReference>
<dbReference type="PANTHER" id="PTHR43280">
    <property type="entry name" value="ARAC-FAMILY TRANSCRIPTIONAL REGULATOR"/>
    <property type="match status" value="1"/>
</dbReference>
<protein>
    <submittedName>
        <fullName evidence="5">Helix-turn-helix domain-containing protein</fullName>
    </submittedName>
</protein>
<dbReference type="EMBL" id="JAYFUL010000076">
    <property type="protein sequence ID" value="MEA5260940.1"/>
    <property type="molecule type" value="Genomic_DNA"/>
</dbReference>
<dbReference type="Proteomes" id="UP001304671">
    <property type="component" value="Unassembled WGS sequence"/>
</dbReference>
<name>A0ABU5QV02_9BACT</name>
<dbReference type="PROSITE" id="PS01124">
    <property type="entry name" value="HTH_ARAC_FAMILY_2"/>
    <property type="match status" value="1"/>
</dbReference>
<dbReference type="SUPFAM" id="SSF51215">
    <property type="entry name" value="Regulatory protein AraC"/>
    <property type="match status" value="1"/>
</dbReference>
<dbReference type="Pfam" id="PF12833">
    <property type="entry name" value="HTH_18"/>
    <property type="match status" value="1"/>
</dbReference>
<keyword evidence="6" id="KW-1185">Reference proteome</keyword>
<feature type="domain" description="HTH araC/xylS-type" evidence="4">
    <location>
        <begin position="217"/>
        <end position="315"/>
    </location>
</feature>
<sequence>MNYFLKQRVEFTYMKPKENSVPVYKLTDLMIDDPQPELYDIKSDDFSIKVNTPLVELEIFKKYFRTDCFIIFLVLEGELRIDINLEEYSAKKNSIIILSPNDLKRSVSTKDALVSSIAFNANFMTKATDTIKNISEVFSYLTYQSLPLWTLEPKDANILKKLLEQILYRTVDIKEHPFGKELLYTHFNILLYELGGFAKKYSIFKSTNLSRKETLVMNFVALLQQKVKFQRNVQAYASQLNITPKYLTETVKEISGKSAGEIIDDFVIQEAKIILSDSNLSISEVAEELHFSDQSFFGKFFKRHTGISPKEYRKLD</sequence>
<keyword evidence="3" id="KW-0804">Transcription</keyword>
<evidence type="ECO:0000313" key="6">
    <source>
        <dbReference type="Proteomes" id="UP001304671"/>
    </source>
</evidence>
<evidence type="ECO:0000256" key="1">
    <source>
        <dbReference type="ARBA" id="ARBA00023015"/>
    </source>
</evidence>
<keyword evidence="2" id="KW-0238">DNA-binding</keyword>
<evidence type="ECO:0000256" key="2">
    <source>
        <dbReference type="ARBA" id="ARBA00023125"/>
    </source>
</evidence>
<evidence type="ECO:0000313" key="5">
    <source>
        <dbReference type="EMBL" id="MEA5260940.1"/>
    </source>
</evidence>
<proteinExistence type="predicted"/>